<dbReference type="EMBL" id="CP102382">
    <property type="protein sequence ID" value="UUV21952.1"/>
    <property type="molecule type" value="Genomic_DNA"/>
</dbReference>
<proteinExistence type="predicted"/>
<sequence>MRKNLIKFFILSLLIVPIGFTACESDNALDLTYSNDSKKIDNAFLKEHVPKISGSWKIEKMAIVPNNGSDMIKNDTVLYNVGRIDVNVEEKEMRNDRFQYYLNGTIYINQETIPFTTSLIRPNIYNQSIFAFAQVGNNYIPEPVMNFDDLPEEYQFLADYFFGDTYEIFFSDDGETITWHALNRSAKEIILTKID</sequence>
<dbReference type="PROSITE" id="PS51257">
    <property type="entry name" value="PROKAR_LIPOPROTEIN"/>
    <property type="match status" value="1"/>
</dbReference>
<reference evidence="2 3" key="1">
    <citation type="submission" date="2022-08" db="EMBL/GenBank/DDBJ databases">
        <title>Myroides zhujiangensis sp. nov., a novel bacterium isolated from sediment in the Pearl River Estuary.</title>
        <authorList>
            <person name="Cui L."/>
        </authorList>
    </citation>
    <scope>NUCLEOTIDE SEQUENCE [LARGE SCALE GENOMIC DNA]</scope>
    <source>
        <strain evidence="2 3">SCSIO 72103</strain>
    </source>
</reference>
<gene>
    <name evidence="2" type="ORF">NPX36_02605</name>
</gene>
<feature type="chain" id="PRO_5046250461" evidence="1">
    <location>
        <begin position="23"/>
        <end position="195"/>
    </location>
</feature>
<evidence type="ECO:0000256" key="1">
    <source>
        <dbReference type="SAM" id="SignalP"/>
    </source>
</evidence>
<organism evidence="2 3">
    <name type="scientific">Paenimyroides aestuarii</name>
    <dbReference type="NCBI Taxonomy" id="2968490"/>
    <lineage>
        <taxon>Bacteria</taxon>
        <taxon>Pseudomonadati</taxon>
        <taxon>Bacteroidota</taxon>
        <taxon>Flavobacteriia</taxon>
        <taxon>Flavobacteriales</taxon>
        <taxon>Flavobacteriaceae</taxon>
        <taxon>Paenimyroides</taxon>
    </lineage>
</organism>
<dbReference type="RefSeq" id="WP_257499872.1">
    <property type="nucleotide sequence ID" value="NZ_CP102382.1"/>
</dbReference>
<dbReference type="Proteomes" id="UP001317001">
    <property type="component" value="Chromosome"/>
</dbReference>
<evidence type="ECO:0000313" key="2">
    <source>
        <dbReference type="EMBL" id="UUV21952.1"/>
    </source>
</evidence>
<feature type="signal peptide" evidence="1">
    <location>
        <begin position="1"/>
        <end position="22"/>
    </location>
</feature>
<keyword evidence="1" id="KW-0732">Signal</keyword>
<keyword evidence="3" id="KW-1185">Reference proteome</keyword>
<accession>A0ABY5NTP5</accession>
<evidence type="ECO:0000313" key="3">
    <source>
        <dbReference type="Proteomes" id="UP001317001"/>
    </source>
</evidence>
<protein>
    <submittedName>
        <fullName evidence="2">Uncharacterized protein</fullName>
    </submittedName>
</protein>
<name>A0ABY5NTP5_9FLAO</name>